<dbReference type="PROSITE" id="PS51462">
    <property type="entry name" value="NUDIX"/>
    <property type="match status" value="1"/>
</dbReference>
<dbReference type="InterPro" id="IPR049734">
    <property type="entry name" value="NudC-like_C"/>
</dbReference>
<evidence type="ECO:0000256" key="2">
    <source>
        <dbReference type="ARBA" id="ARBA00012381"/>
    </source>
</evidence>
<evidence type="ECO:0000256" key="4">
    <source>
        <dbReference type="ARBA" id="ARBA00022801"/>
    </source>
</evidence>
<dbReference type="EC" id="3.6.1.22" evidence="2"/>
<gene>
    <name evidence="8" type="primary">nudC</name>
    <name evidence="8" type="ORF">ACFP1G_02495</name>
</gene>
<organism evidence="8 9">
    <name type="scientific">Levilactobacillus tongjiangensis</name>
    <dbReference type="NCBI Taxonomy" id="2486023"/>
    <lineage>
        <taxon>Bacteria</taxon>
        <taxon>Bacillati</taxon>
        <taxon>Bacillota</taxon>
        <taxon>Bacilli</taxon>
        <taxon>Lactobacillales</taxon>
        <taxon>Lactobacillaceae</taxon>
        <taxon>Levilactobacillus</taxon>
    </lineage>
</organism>
<dbReference type="PROSITE" id="PS00893">
    <property type="entry name" value="NUDIX_BOX"/>
    <property type="match status" value="1"/>
</dbReference>
<reference evidence="9" key="1">
    <citation type="journal article" date="2019" name="Int. J. Syst. Evol. Microbiol.">
        <title>The Global Catalogue of Microorganisms (GCM) 10K type strain sequencing project: providing services to taxonomists for standard genome sequencing and annotation.</title>
        <authorList>
            <consortium name="The Broad Institute Genomics Platform"/>
            <consortium name="The Broad Institute Genome Sequencing Center for Infectious Disease"/>
            <person name="Wu L."/>
            <person name="Ma J."/>
        </authorList>
    </citation>
    <scope>NUCLEOTIDE SEQUENCE [LARGE SCALE GENOMIC DNA]</scope>
    <source>
        <strain evidence="9">CCM 8905</strain>
    </source>
</reference>
<accession>A0ABW1SPB6</accession>
<evidence type="ECO:0000313" key="9">
    <source>
        <dbReference type="Proteomes" id="UP001596254"/>
    </source>
</evidence>
<dbReference type="InterPro" id="IPR015797">
    <property type="entry name" value="NUDIX_hydrolase-like_dom_sf"/>
</dbReference>
<name>A0ABW1SPB6_9LACO</name>
<dbReference type="PANTHER" id="PTHR11383:SF3">
    <property type="entry name" value="NAD(P)H PYROPHOSPHATASE NUDT13, MITOCHONDRIAL"/>
    <property type="match status" value="1"/>
</dbReference>
<evidence type="ECO:0000256" key="5">
    <source>
        <dbReference type="ARBA" id="ARBA00022842"/>
    </source>
</evidence>
<keyword evidence="4 8" id="KW-0378">Hydrolase</keyword>
<dbReference type="Pfam" id="PF00293">
    <property type="entry name" value="NUDIX"/>
    <property type="match status" value="1"/>
</dbReference>
<keyword evidence="9" id="KW-1185">Reference proteome</keyword>
<protein>
    <recommendedName>
        <fullName evidence="2">NAD(+) diphosphatase</fullName>
        <ecNumber evidence="2">3.6.1.22</ecNumber>
    </recommendedName>
</protein>
<dbReference type="InterPro" id="IPR015376">
    <property type="entry name" value="Znr_NADH_PPase"/>
</dbReference>
<dbReference type="Proteomes" id="UP001596254">
    <property type="component" value="Unassembled WGS sequence"/>
</dbReference>
<dbReference type="EMBL" id="JBHSSK010000007">
    <property type="protein sequence ID" value="MFC6206349.1"/>
    <property type="molecule type" value="Genomic_DNA"/>
</dbReference>
<dbReference type="SUPFAM" id="SSF55811">
    <property type="entry name" value="Nudix"/>
    <property type="match status" value="1"/>
</dbReference>
<feature type="domain" description="Nudix hydrolase" evidence="7">
    <location>
        <begin position="145"/>
        <end position="272"/>
    </location>
</feature>
<dbReference type="GO" id="GO:0016787">
    <property type="term" value="F:hydrolase activity"/>
    <property type="evidence" value="ECO:0007669"/>
    <property type="project" value="UniProtKB-KW"/>
</dbReference>
<evidence type="ECO:0000256" key="3">
    <source>
        <dbReference type="ARBA" id="ARBA00022723"/>
    </source>
</evidence>
<keyword evidence="6" id="KW-0520">NAD</keyword>
<dbReference type="Gene3D" id="3.90.79.20">
    <property type="match status" value="1"/>
</dbReference>
<comment type="caution">
    <text evidence="8">The sequence shown here is derived from an EMBL/GenBank/DDBJ whole genome shotgun (WGS) entry which is preliminary data.</text>
</comment>
<evidence type="ECO:0000256" key="1">
    <source>
        <dbReference type="ARBA" id="ARBA00001946"/>
    </source>
</evidence>
<dbReference type="NCBIfam" id="NF001299">
    <property type="entry name" value="PRK00241.1"/>
    <property type="match status" value="1"/>
</dbReference>
<dbReference type="RefSeq" id="WP_125692079.1">
    <property type="nucleotide sequence ID" value="NZ_JBHSSK010000007.1"/>
</dbReference>
<dbReference type="InterPro" id="IPR000086">
    <property type="entry name" value="NUDIX_hydrolase_dom"/>
</dbReference>
<keyword evidence="3" id="KW-0479">Metal-binding</keyword>
<proteinExistence type="predicted"/>
<comment type="cofactor">
    <cofactor evidence="1">
        <name>Mg(2+)</name>
        <dbReference type="ChEBI" id="CHEBI:18420"/>
    </cofactor>
</comment>
<evidence type="ECO:0000259" key="7">
    <source>
        <dbReference type="PROSITE" id="PS51462"/>
    </source>
</evidence>
<dbReference type="InterPro" id="IPR020084">
    <property type="entry name" value="NUDIX_hydrolase_CS"/>
</dbReference>
<dbReference type="PANTHER" id="PTHR11383">
    <property type="entry name" value="NUCLEOSIDE DIPHOSPHATE-LINKED MOIETY X MOTIF 13"/>
    <property type="match status" value="1"/>
</dbReference>
<dbReference type="CDD" id="cd03429">
    <property type="entry name" value="NUDIX_NADH_pyrophosphatase_Nudt13"/>
    <property type="match status" value="1"/>
</dbReference>
<dbReference type="Pfam" id="PF09297">
    <property type="entry name" value="Zn_ribbon_NUD"/>
    <property type="match status" value="1"/>
</dbReference>
<evidence type="ECO:0000313" key="8">
    <source>
        <dbReference type="EMBL" id="MFC6206349.1"/>
    </source>
</evidence>
<sequence>MFQDISPQVFDNHYDQRRAPIGTDYVVLYHNREAILHDGTLPRYQEVAAKWQLPGTAYTYLFSIDQTAFYLVADQVPEDAAYQYVETRRFTQLTPNWLAFAAATAAHLGWWYETNQFCGRCGHRMEQDSKERALRCPQCGQLIFPKISPAIIVGVTDGDSILMTKFLTGYNRYSLISGYAEIGETLEATIAREVHEEVGLSVHNIRYFGSQPWAPSESLLVGFFADLDQEKSIRLEHDELAKAQWFKREEIPHDDTTLSLTWKMIEAFRNHEV</sequence>
<keyword evidence="5" id="KW-0460">Magnesium</keyword>
<evidence type="ECO:0000256" key="6">
    <source>
        <dbReference type="ARBA" id="ARBA00023027"/>
    </source>
</evidence>
<dbReference type="Gene3D" id="3.90.79.10">
    <property type="entry name" value="Nucleoside Triphosphate Pyrophosphohydrolase"/>
    <property type="match status" value="1"/>
</dbReference>